<evidence type="ECO:0000313" key="3">
    <source>
        <dbReference type="Proteomes" id="UP000542776"/>
    </source>
</evidence>
<evidence type="ECO:0000256" key="1">
    <source>
        <dbReference type="ARBA" id="ARBA00023172"/>
    </source>
</evidence>
<organism evidence="2 3">
    <name type="scientific">Aureimonas pseudogalii</name>
    <dbReference type="NCBI Taxonomy" id="1744844"/>
    <lineage>
        <taxon>Bacteria</taxon>
        <taxon>Pseudomonadati</taxon>
        <taxon>Pseudomonadota</taxon>
        <taxon>Alphaproteobacteria</taxon>
        <taxon>Hyphomicrobiales</taxon>
        <taxon>Aurantimonadaceae</taxon>
        <taxon>Aureimonas</taxon>
    </lineage>
</organism>
<dbReference type="Gene3D" id="1.10.443.10">
    <property type="entry name" value="Intergrase catalytic core"/>
    <property type="match status" value="1"/>
</dbReference>
<evidence type="ECO:0000313" key="2">
    <source>
        <dbReference type="EMBL" id="MBB4000500.1"/>
    </source>
</evidence>
<dbReference type="InterPro" id="IPR011010">
    <property type="entry name" value="DNA_brk_join_enz"/>
</dbReference>
<protein>
    <submittedName>
        <fullName evidence="2">Site-specific recombinase XerD</fullName>
    </submittedName>
</protein>
<reference evidence="2 3" key="1">
    <citation type="submission" date="2020-08" db="EMBL/GenBank/DDBJ databases">
        <title>Genomic Encyclopedia of Type Strains, Phase IV (KMG-IV): sequencing the most valuable type-strain genomes for metagenomic binning, comparative biology and taxonomic classification.</title>
        <authorList>
            <person name="Goeker M."/>
        </authorList>
    </citation>
    <scope>NUCLEOTIDE SEQUENCE [LARGE SCALE GENOMIC DNA]</scope>
    <source>
        <strain evidence="2 3">DSM 102238</strain>
    </source>
</reference>
<proteinExistence type="predicted"/>
<dbReference type="GO" id="GO:0015074">
    <property type="term" value="P:DNA integration"/>
    <property type="evidence" value="ECO:0007669"/>
    <property type="project" value="InterPro"/>
</dbReference>
<gene>
    <name evidence="2" type="ORF">GGR04_004378</name>
</gene>
<keyword evidence="1" id="KW-0233">DNA recombination</keyword>
<dbReference type="InterPro" id="IPR013762">
    <property type="entry name" value="Integrase-like_cat_sf"/>
</dbReference>
<dbReference type="EMBL" id="JACIEK010000021">
    <property type="protein sequence ID" value="MBB4000500.1"/>
    <property type="molecule type" value="Genomic_DNA"/>
</dbReference>
<dbReference type="GO" id="GO:0006310">
    <property type="term" value="P:DNA recombination"/>
    <property type="evidence" value="ECO:0007669"/>
    <property type="project" value="UniProtKB-KW"/>
</dbReference>
<dbReference type="SUPFAM" id="SSF56349">
    <property type="entry name" value="DNA breaking-rejoining enzymes"/>
    <property type="match status" value="1"/>
</dbReference>
<sequence>MYRVTAIGSVLLKMLSKWMGHAAIETTAIYANVLGEEQRSIAERMWR</sequence>
<name>A0A7W6MM51_9HYPH</name>
<dbReference type="AlphaFoldDB" id="A0A7W6MM51"/>
<dbReference type="Proteomes" id="UP000542776">
    <property type="component" value="Unassembled WGS sequence"/>
</dbReference>
<dbReference type="GO" id="GO:0003677">
    <property type="term" value="F:DNA binding"/>
    <property type="evidence" value="ECO:0007669"/>
    <property type="project" value="InterPro"/>
</dbReference>
<accession>A0A7W6MM51</accession>
<comment type="caution">
    <text evidence="2">The sequence shown here is derived from an EMBL/GenBank/DDBJ whole genome shotgun (WGS) entry which is preliminary data.</text>
</comment>
<keyword evidence="3" id="KW-1185">Reference proteome</keyword>